<dbReference type="STRING" id="1043493.SAMN05421637_1257"/>
<dbReference type="EMBL" id="FNZI01000002">
    <property type="protein sequence ID" value="SEJ23329.1"/>
    <property type="molecule type" value="Genomic_DNA"/>
</dbReference>
<feature type="domain" description="Tyrosine specific protein phosphatases" evidence="1">
    <location>
        <begin position="106"/>
        <end position="141"/>
    </location>
</feature>
<dbReference type="AlphaFoldDB" id="A0A1H6X2K4"/>
<sequence length="237" mass="24224">MTAETLTALANARDVAHAAPGLRPGRLFRSDAPLAGDDAPEGLSPWPPATVVDLRDARESRGGHPFAESARVHAMPVLAEAALDASHAGVTLVELYQGMITGEPGRTVARVVAAMATEPGPVLVHCSAGKDRTGVSVALVLSLVGVEREHIVADYVATSANMRGVLARMAAAWGGATPGLPEGVDPTQIPAEMITAPAPAIGSVLDTWAAAGGAEAWFLAHGGTAEDIEALKERLLG</sequence>
<evidence type="ECO:0000313" key="2">
    <source>
        <dbReference type="EMBL" id="SEJ23329.1"/>
    </source>
</evidence>
<organism evidence="2 3">
    <name type="scientific">Demequina mangrovi</name>
    <dbReference type="NCBI Taxonomy" id="1043493"/>
    <lineage>
        <taxon>Bacteria</taxon>
        <taxon>Bacillati</taxon>
        <taxon>Actinomycetota</taxon>
        <taxon>Actinomycetes</taxon>
        <taxon>Micrococcales</taxon>
        <taxon>Demequinaceae</taxon>
        <taxon>Demequina</taxon>
    </lineage>
</organism>
<dbReference type="eggNOG" id="COG2365">
    <property type="taxonomic scope" value="Bacteria"/>
</dbReference>
<dbReference type="Pfam" id="PF13350">
    <property type="entry name" value="Y_phosphatase3"/>
    <property type="match status" value="1"/>
</dbReference>
<evidence type="ECO:0000313" key="3">
    <source>
        <dbReference type="Proteomes" id="UP000183315"/>
    </source>
</evidence>
<evidence type="ECO:0000259" key="1">
    <source>
        <dbReference type="PROSITE" id="PS50056"/>
    </source>
</evidence>
<dbReference type="PROSITE" id="PS00383">
    <property type="entry name" value="TYR_PHOSPHATASE_1"/>
    <property type="match status" value="1"/>
</dbReference>
<name>A0A1H6X2K4_9MICO</name>
<dbReference type="GO" id="GO:0004721">
    <property type="term" value="F:phosphoprotein phosphatase activity"/>
    <property type="evidence" value="ECO:0007669"/>
    <property type="project" value="InterPro"/>
</dbReference>
<dbReference type="RefSeq" id="WP_042214021.1">
    <property type="nucleotide sequence ID" value="NZ_BBLU01000005.1"/>
</dbReference>
<dbReference type="InterPro" id="IPR000387">
    <property type="entry name" value="Tyr_Pase_dom"/>
</dbReference>
<keyword evidence="3" id="KW-1185">Reference proteome</keyword>
<dbReference type="PROSITE" id="PS50056">
    <property type="entry name" value="TYR_PHOSPHATASE_2"/>
    <property type="match status" value="1"/>
</dbReference>
<dbReference type="InterPro" id="IPR026893">
    <property type="entry name" value="Tyr/Ser_Pase_IphP-type"/>
</dbReference>
<dbReference type="OrthoDB" id="1188001at2"/>
<dbReference type="InterPro" id="IPR029021">
    <property type="entry name" value="Prot-tyrosine_phosphatase-like"/>
</dbReference>
<protein>
    <submittedName>
        <fullName evidence="2">Tyrosine phosphatase family protein</fullName>
    </submittedName>
</protein>
<accession>A0A1H6X2K4</accession>
<gene>
    <name evidence="2" type="ORF">SAMN05421637_1257</name>
</gene>
<dbReference type="Gene3D" id="3.90.190.10">
    <property type="entry name" value="Protein tyrosine phosphatase superfamily"/>
    <property type="match status" value="1"/>
</dbReference>
<reference evidence="3" key="1">
    <citation type="submission" date="2016-10" db="EMBL/GenBank/DDBJ databases">
        <authorList>
            <person name="Varghese N."/>
        </authorList>
    </citation>
    <scope>NUCLEOTIDE SEQUENCE [LARGE SCALE GENOMIC DNA]</scope>
    <source>
        <strain evidence="3">DSM 24868</strain>
    </source>
</reference>
<dbReference type="InterPro" id="IPR016130">
    <property type="entry name" value="Tyr_Pase_AS"/>
</dbReference>
<dbReference type="SUPFAM" id="SSF52799">
    <property type="entry name" value="(Phosphotyrosine protein) phosphatases II"/>
    <property type="match status" value="1"/>
</dbReference>
<dbReference type="Proteomes" id="UP000183315">
    <property type="component" value="Unassembled WGS sequence"/>
</dbReference>
<proteinExistence type="predicted"/>